<reference evidence="3 4" key="1">
    <citation type="submission" date="2022-10" db="EMBL/GenBank/DDBJ databases">
        <title>Comparative genomic analysis of Cohnella hashimotonis sp. nov., isolated from the International Space Station.</title>
        <authorList>
            <person name="Simpson A."/>
            <person name="Venkateswaran K."/>
        </authorList>
    </citation>
    <scope>NUCLEOTIDE SEQUENCE [LARGE SCALE GENOMIC DNA]</scope>
    <source>
        <strain evidence="3 4">DSM 18997</strain>
    </source>
</reference>
<name>A0A9X4QPE9_9BACL</name>
<feature type="compositionally biased region" description="Basic and acidic residues" evidence="2">
    <location>
        <begin position="137"/>
        <end position="148"/>
    </location>
</feature>
<organism evidence="3 4">
    <name type="scientific">Cohnella ginsengisoli</name>
    <dbReference type="NCBI Taxonomy" id="425004"/>
    <lineage>
        <taxon>Bacteria</taxon>
        <taxon>Bacillati</taxon>
        <taxon>Bacillota</taxon>
        <taxon>Bacilli</taxon>
        <taxon>Bacillales</taxon>
        <taxon>Paenibacillaceae</taxon>
        <taxon>Cohnella</taxon>
    </lineage>
</organism>
<keyword evidence="4" id="KW-1185">Reference proteome</keyword>
<evidence type="ECO:0000256" key="2">
    <source>
        <dbReference type="SAM" id="MobiDB-lite"/>
    </source>
</evidence>
<protein>
    <submittedName>
        <fullName evidence="3">YlbF family regulator</fullName>
    </submittedName>
</protein>
<dbReference type="RefSeq" id="WP_277566441.1">
    <property type="nucleotide sequence ID" value="NZ_JAPDHZ010000003.1"/>
</dbReference>
<gene>
    <name evidence="3" type="ORF">OMP38_18615</name>
</gene>
<keyword evidence="1" id="KW-0175">Coiled coil</keyword>
<dbReference type="SUPFAM" id="SSF158622">
    <property type="entry name" value="YheA/YmcA-like"/>
    <property type="match status" value="1"/>
</dbReference>
<dbReference type="EMBL" id="JAPDHZ010000003">
    <property type="protein sequence ID" value="MDG0792665.1"/>
    <property type="molecule type" value="Genomic_DNA"/>
</dbReference>
<feature type="coiled-coil region" evidence="1">
    <location>
        <begin position="47"/>
        <end position="77"/>
    </location>
</feature>
<dbReference type="InterPro" id="IPR023378">
    <property type="entry name" value="YheA/YmcA-like_dom_sf"/>
</dbReference>
<evidence type="ECO:0000256" key="1">
    <source>
        <dbReference type="SAM" id="Coils"/>
    </source>
</evidence>
<dbReference type="Gene3D" id="1.20.1500.10">
    <property type="entry name" value="YheA/YmcA-like"/>
    <property type="match status" value="1"/>
</dbReference>
<feature type="region of interest" description="Disordered" evidence="2">
    <location>
        <begin position="121"/>
        <end position="148"/>
    </location>
</feature>
<evidence type="ECO:0000313" key="4">
    <source>
        <dbReference type="Proteomes" id="UP001153387"/>
    </source>
</evidence>
<accession>A0A9X4QPE9</accession>
<comment type="caution">
    <text evidence="3">The sequence shown here is derived from an EMBL/GenBank/DDBJ whole genome shotgun (WGS) entry which is preliminary data.</text>
</comment>
<dbReference type="AlphaFoldDB" id="A0A9X4QPE9"/>
<sequence length="148" mass="17221">MIVKLDTDFVYGKMEELGAGLLEQEAYKALRASIDRFAADSDATAQYERFMELHRVLEEKERQAEETSETEMELYDRQEQALYENEVIRQFLYAQREFSHLHNLVSQFFMKTVEFNRLPAKKRSSREAAAAAAIAADTERKSRDDPTV</sequence>
<proteinExistence type="predicted"/>
<evidence type="ECO:0000313" key="3">
    <source>
        <dbReference type="EMBL" id="MDG0792665.1"/>
    </source>
</evidence>
<dbReference type="Proteomes" id="UP001153387">
    <property type="component" value="Unassembled WGS sequence"/>
</dbReference>
<dbReference type="InterPro" id="IPR010368">
    <property type="entry name" value="Com_YlbF"/>
</dbReference>
<dbReference type="Pfam" id="PF06133">
    <property type="entry name" value="Com_YlbF"/>
    <property type="match status" value="1"/>
</dbReference>